<dbReference type="Proteomes" id="UP001501570">
    <property type="component" value="Unassembled WGS sequence"/>
</dbReference>
<dbReference type="SUPFAM" id="SSF50475">
    <property type="entry name" value="FMN-binding split barrel"/>
    <property type="match status" value="1"/>
</dbReference>
<name>A0ABP9SF31_9ACTN</name>
<gene>
    <name evidence="1" type="ORF">GCM10023322_59600</name>
</gene>
<reference evidence="2" key="1">
    <citation type="journal article" date="2019" name="Int. J. Syst. Evol. Microbiol.">
        <title>The Global Catalogue of Microorganisms (GCM) 10K type strain sequencing project: providing services to taxonomists for standard genome sequencing and annotation.</title>
        <authorList>
            <consortium name="The Broad Institute Genomics Platform"/>
            <consortium name="The Broad Institute Genome Sequencing Center for Infectious Disease"/>
            <person name="Wu L."/>
            <person name="Ma J."/>
        </authorList>
    </citation>
    <scope>NUCLEOTIDE SEQUENCE [LARGE SCALE GENOMIC DNA]</scope>
    <source>
        <strain evidence="2">JCM 18304</strain>
    </source>
</reference>
<evidence type="ECO:0008006" key="3">
    <source>
        <dbReference type="Google" id="ProtNLM"/>
    </source>
</evidence>
<dbReference type="Gene3D" id="3.20.180.10">
    <property type="entry name" value="PNP-oxidase-like"/>
    <property type="match status" value="1"/>
</dbReference>
<proteinExistence type="predicted"/>
<accession>A0ABP9SF31</accession>
<dbReference type="InterPro" id="IPR037119">
    <property type="entry name" value="Haem_oxidase_HugZ-like_sf"/>
</dbReference>
<protein>
    <recommendedName>
        <fullName evidence="3">DUF2470 domain-containing protein</fullName>
    </recommendedName>
</protein>
<sequence>MRSPHPTTSPAGPAEIVRTLVSGHLPGLAHVPHCPVPLPVRHVTDSAGRPLILVRYLSAAADALWRAGDPTGTPIALAVADVPPCPDAPGLGRAWASGWGRPLIGDDARDAAVEFATTRPSGDLLALGRGFVLYRVEVAAVRWEPPAGSAVEPDPAEYAGAEPDPVHPVERALVAGLAGHHRGELAAMVHRLAPGAGTCGRIVTPVRIDRYGMLVDLADPAAPDGVPARRIRVDFPAPLSDPRQFVALLRPGRRPVAPRPARRQQT</sequence>
<dbReference type="EMBL" id="BAABJQ010000022">
    <property type="protein sequence ID" value="GAA5194669.1"/>
    <property type="molecule type" value="Genomic_DNA"/>
</dbReference>
<evidence type="ECO:0000313" key="1">
    <source>
        <dbReference type="EMBL" id="GAA5194669.1"/>
    </source>
</evidence>
<dbReference type="RefSeq" id="WP_345635203.1">
    <property type="nucleotide sequence ID" value="NZ_BAABJQ010000022.1"/>
</dbReference>
<evidence type="ECO:0000313" key="2">
    <source>
        <dbReference type="Proteomes" id="UP001501570"/>
    </source>
</evidence>
<comment type="caution">
    <text evidence="1">The sequence shown here is derived from an EMBL/GenBank/DDBJ whole genome shotgun (WGS) entry which is preliminary data.</text>
</comment>
<keyword evidence="2" id="KW-1185">Reference proteome</keyword>
<organism evidence="1 2">
    <name type="scientific">Rugosimonospora acidiphila</name>
    <dbReference type="NCBI Taxonomy" id="556531"/>
    <lineage>
        <taxon>Bacteria</taxon>
        <taxon>Bacillati</taxon>
        <taxon>Actinomycetota</taxon>
        <taxon>Actinomycetes</taxon>
        <taxon>Micromonosporales</taxon>
        <taxon>Micromonosporaceae</taxon>
        <taxon>Rugosimonospora</taxon>
    </lineage>
</organism>